<dbReference type="PANTHER" id="PTHR13950:SF9">
    <property type="entry name" value="RABCONNECTIN-3A"/>
    <property type="match status" value="1"/>
</dbReference>
<dbReference type="PANTHER" id="PTHR13950">
    <property type="entry name" value="RABCONNECTIN-RELATED"/>
    <property type="match status" value="1"/>
</dbReference>
<evidence type="ECO:0000256" key="1">
    <source>
        <dbReference type="SAM" id="MobiDB-lite"/>
    </source>
</evidence>
<organism evidence="5">
    <name type="scientific">Echinostoma caproni</name>
    <dbReference type="NCBI Taxonomy" id="27848"/>
    <lineage>
        <taxon>Eukaryota</taxon>
        <taxon>Metazoa</taxon>
        <taxon>Spiralia</taxon>
        <taxon>Lophotrochozoa</taxon>
        <taxon>Platyhelminthes</taxon>
        <taxon>Trematoda</taxon>
        <taxon>Digenea</taxon>
        <taxon>Plagiorchiida</taxon>
        <taxon>Echinostomata</taxon>
        <taxon>Echinostomatoidea</taxon>
        <taxon>Echinostomatidae</taxon>
        <taxon>Echinostoma</taxon>
    </lineage>
</organism>
<feature type="region of interest" description="Disordered" evidence="1">
    <location>
        <begin position="1357"/>
        <end position="1401"/>
    </location>
</feature>
<evidence type="ECO:0000313" key="5">
    <source>
        <dbReference type="WBParaSite" id="ECPE_0000365001-mRNA-1"/>
    </source>
</evidence>
<dbReference type="Proteomes" id="UP000272942">
    <property type="component" value="Unassembled WGS sequence"/>
</dbReference>
<evidence type="ECO:0000313" key="3">
    <source>
        <dbReference type="EMBL" id="VDP70132.1"/>
    </source>
</evidence>
<evidence type="ECO:0000259" key="2">
    <source>
        <dbReference type="Pfam" id="PF12234"/>
    </source>
</evidence>
<feature type="domain" description="RAVE complex protein Rav1 C-terminal" evidence="2">
    <location>
        <begin position="1005"/>
        <end position="1284"/>
    </location>
</feature>
<keyword evidence="4" id="KW-1185">Reference proteome</keyword>
<evidence type="ECO:0000313" key="4">
    <source>
        <dbReference type="Proteomes" id="UP000272942"/>
    </source>
</evidence>
<dbReference type="WBParaSite" id="ECPE_0000365001-mRNA-1">
    <property type="protein sequence ID" value="ECPE_0000365001-mRNA-1"/>
    <property type="gene ID" value="ECPE_0000365001"/>
</dbReference>
<dbReference type="GO" id="GO:0043291">
    <property type="term" value="C:RAVE complex"/>
    <property type="evidence" value="ECO:0007669"/>
    <property type="project" value="TreeGrafter"/>
</dbReference>
<dbReference type="OrthoDB" id="342131at2759"/>
<dbReference type="EMBL" id="UZAN01040573">
    <property type="protein sequence ID" value="VDP70132.1"/>
    <property type="molecule type" value="Genomic_DNA"/>
</dbReference>
<feature type="compositionally biased region" description="Polar residues" evidence="1">
    <location>
        <begin position="768"/>
        <end position="779"/>
    </location>
</feature>
<feature type="region of interest" description="Disordered" evidence="1">
    <location>
        <begin position="693"/>
        <end position="749"/>
    </location>
</feature>
<dbReference type="Pfam" id="PF12234">
    <property type="entry name" value="Rav1p_C"/>
    <property type="match status" value="1"/>
</dbReference>
<proteinExistence type="predicted"/>
<name>A0A183A9L2_9TREM</name>
<reference evidence="3 4" key="2">
    <citation type="submission" date="2018-11" db="EMBL/GenBank/DDBJ databases">
        <authorList>
            <consortium name="Pathogen Informatics"/>
        </authorList>
    </citation>
    <scope>NUCLEOTIDE SEQUENCE [LARGE SCALE GENOMIC DNA]</scope>
    <source>
        <strain evidence="3 4">Egypt</strain>
    </source>
</reference>
<dbReference type="InterPro" id="IPR022033">
    <property type="entry name" value="Rav1p_C"/>
</dbReference>
<protein>
    <submittedName>
        <fullName evidence="5">Rav1p_C domain-containing protein</fullName>
    </submittedName>
</protein>
<dbReference type="GO" id="GO:0007035">
    <property type="term" value="P:vacuolar acidification"/>
    <property type="evidence" value="ECO:0007669"/>
    <property type="project" value="TreeGrafter"/>
</dbReference>
<reference evidence="5" key="1">
    <citation type="submission" date="2016-06" db="UniProtKB">
        <authorList>
            <consortium name="WormBaseParasite"/>
        </authorList>
    </citation>
    <scope>IDENTIFICATION</scope>
</reference>
<feature type="compositionally biased region" description="Polar residues" evidence="1">
    <location>
        <begin position="704"/>
        <end position="731"/>
    </location>
</feature>
<feature type="region of interest" description="Disordered" evidence="1">
    <location>
        <begin position="866"/>
        <end position="890"/>
    </location>
</feature>
<gene>
    <name evidence="3" type="ORF">ECPE_LOCUS3647</name>
</gene>
<accession>A0A183A9L2</accession>
<sequence>MWADARPFTKESKSFSAVSWRLQKRLEEVVTASVKCLAWSQESFFSELPSGLLCAARDGTLTLLRSSASECEDTPKYSSTEPRFSVDCESLKSESLSENSLPKETSCSESTQVTWKPVWMGKVQGESSTDSDTSASTTLTDHLAVIDQKFAVLLGEWQHAPDVVLAIHPEDGSLIVWYVHGLDLSVPNPNGIQTQHVRLVEEFGGRSNVESVFINTPNLGTQYSQVTASLRSRLHEAFPLSEAQSIVPGGLFFYLTSAPMNRHQLQLARVGPHESHSELILWSVGPVGPLTRSASGGPSAELLCSRCDHNNEKHEPVSPVPPMDSMEATVTDLFTHGGCSFQGGLSEVARIDVSHSSKAHTWFDDLAWFPCLLTTSLTPYPVALFVGSVTSELDGTEQLGCFLALADAGSSVCQKTSSVVRPMDFASSDTAGFLVHLRVVLPHSSRCSPPMSNEKATSLSPETLLFHIFPRELIPGAKAEDEIEVLKSGKKSSSYFIVRLTRWDLKSTECSTKEIGTCQLEMWRIRVIEADFILDSEVDSQSCPTQLTSFDNLLDVEKTMPSIQLDWVSTEDGGHLLSVMIGSRVVVYAPTCQIISYGSGHHQFQSTLMTTLGEVYLSWTRVASAKVHISGGVSSELKSIEGHPTMNLDVLHTSKQHGSRHRNAVWLRDGLLLVGAQAEMYVYSQWPNTKSAQSVEGADATDDSAVSGTAMETNTPVTTNVDQARSTSVENHSNKCAIPTQVGSSSETLNQPLLNNLGLFESIQSSLGPDVPGTNSSSGAPGLSTGNNNRVTVNPNNTLEAPTIPPLPLYVLLAVDELRSSDLMQDTSERDTAFDPMDDLISKTPTDEANLFKIQEDDAKTDLSDEAFHDSDEPLSSHRKRSEMNRTKGSAAEQAGLSMWSLKPNSLAAMSRFLPEDARLLTEFLATHQLPGLSPLDQMYLLGIADLMANTHTETTERLAGMQSAAMDVCVRRLDECGLRFLLTVQLYSYLSRTLPPARRAQLLIARTAFQTTKDPMEAVVFYLAMHKAKMVAGLFKTIGNKTLENFFRSDFEPGLPACRQAKLNAFRLLSQHRYAQAAGLFLLAGCLDDAIRVCLDTLKDLQLAVVLVRLYTSTTPGLDNRAPDSPYPQLLRKHVVTHEDPFLRSMAYWTLGDPLAALQTLLEGPMLSISDNQKLDPSVSSEQLPGRISIQSPQHPQLLERNTSLAGQSTLATGLAYHSVYPSVFKFYTYLRSHPLVLRQWRLNAPTSADTLALRRLTSLERRLYFRTAHHYSALGCPTLALEVLTKLPPLIGDDHFDRRGSVFDQSRPSRTSIASQPTSPSKNRPSETDVPDDLFAWSTQDPFVTTVRNESEQFKIEWSDEDEPDSQNKLIAAPRDNRGPTQISSPNDSRQSEPVDPDTLNSDEIVVDLIANQLKFIACLKILAEELSTLAAGAEVSGSLFAFFISIPILHLAKY</sequence>
<dbReference type="InterPro" id="IPR052208">
    <property type="entry name" value="DmX-like/RAVE_component"/>
</dbReference>
<feature type="region of interest" description="Disordered" evidence="1">
    <location>
        <begin position="768"/>
        <end position="794"/>
    </location>
</feature>
<feature type="compositionally biased region" description="Polar residues" evidence="1">
    <location>
        <begin position="1305"/>
        <end position="1325"/>
    </location>
</feature>
<feature type="compositionally biased region" description="Polar residues" evidence="1">
    <location>
        <begin position="1381"/>
        <end position="1391"/>
    </location>
</feature>
<feature type="compositionally biased region" description="Basic and acidic residues" evidence="1">
    <location>
        <begin position="866"/>
        <end position="886"/>
    </location>
</feature>
<feature type="region of interest" description="Disordered" evidence="1">
    <location>
        <begin position="1300"/>
        <end position="1335"/>
    </location>
</feature>